<dbReference type="InterPro" id="IPR013955">
    <property type="entry name" value="Rep_factor-A_C"/>
</dbReference>
<keyword evidence="5 10" id="KW-0863">Zinc-finger</keyword>
<comment type="function">
    <text evidence="10">Component of the replication protein A complex (RPA) required for DNA recombination, repair and replication. The activity of RPA is mediated by single-stranded DNA binding and protein interactions. Probably involved in repair of double-strand DNA breaks (DSBs) induced by genotoxic stresses.</text>
</comment>
<evidence type="ECO:0000256" key="5">
    <source>
        <dbReference type="ARBA" id="ARBA00022771"/>
    </source>
</evidence>
<keyword evidence="6 10" id="KW-0862">Zinc</keyword>
<dbReference type="CDD" id="cd04476">
    <property type="entry name" value="RPA1_DBD_C"/>
    <property type="match status" value="1"/>
</dbReference>
<evidence type="ECO:0000256" key="2">
    <source>
        <dbReference type="ARBA" id="ARBA00005690"/>
    </source>
</evidence>
<feature type="compositionally biased region" description="Polar residues" evidence="11">
    <location>
        <begin position="149"/>
        <end position="158"/>
    </location>
</feature>
<evidence type="ECO:0000256" key="9">
    <source>
        <dbReference type="ARBA" id="ARBA00023242"/>
    </source>
</evidence>
<dbReference type="GO" id="GO:0003677">
    <property type="term" value="F:DNA binding"/>
    <property type="evidence" value="ECO:0007669"/>
    <property type="project" value="UniProtKB-KW"/>
</dbReference>
<evidence type="ECO:0000256" key="4">
    <source>
        <dbReference type="ARBA" id="ARBA00022723"/>
    </source>
</evidence>
<dbReference type="Proteomes" id="UP001255856">
    <property type="component" value="Unassembled WGS sequence"/>
</dbReference>
<evidence type="ECO:0000256" key="1">
    <source>
        <dbReference type="ARBA" id="ARBA00004123"/>
    </source>
</evidence>
<comment type="subcellular location">
    <subcellularLocation>
        <location evidence="1 10">Nucleus</location>
    </subcellularLocation>
</comment>
<dbReference type="CDD" id="cd04475">
    <property type="entry name" value="RPA1_DBD_B"/>
    <property type="match status" value="1"/>
</dbReference>
<dbReference type="InterPro" id="IPR003871">
    <property type="entry name" value="RFA1B/D_OB_1st"/>
</dbReference>
<keyword evidence="9 10" id="KW-0539">Nucleus</keyword>
<dbReference type="InterPro" id="IPR031657">
    <property type="entry name" value="REPA_OB_2"/>
</dbReference>
<dbReference type="FunFam" id="2.40.50.140:FF:000064">
    <property type="entry name" value="Replication protein A subunit"/>
    <property type="match status" value="1"/>
</dbReference>
<dbReference type="AlphaFoldDB" id="A0AAD9IEA4"/>
<comment type="similarity">
    <text evidence="2 10">Belongs to the replication factor A protein 1 family.</text>
</comment>
<sequence>MTGSVLVPGTVAGLKASDTLPGSVWLKVSGLQEGGNGKYKCEFTDGQENIPGLLTSQVGKRHGAQLKDNDMVQITEGNINSLEDKKILVVADLNVAAAAEGLLAPSPAPAEKTAVKAEPSTTPIASRPPVSNPYGSHPTPPSAGWAARASQQSSSTPRPMQPIAALNPYNNAWAIKAKLVRKGPKRSFSRQGAETSVFSVELVDESGTAIEATFWREAADRWHSALEEGAVYLVSRGSVKPANRKFSAVRHDYCIHLDAGAEIERLADDAVDARAMQTRLDPVPVAQLAAFADKKATVDVLGVVLAVGALGSVKRKSDAAELARRDVTLADQGQKTVTLTLWGDAAHGVGADLESRAASHPVLAVSHCRVSAYNGVSVSALQRSVVSVDPAEEAAPGADALRRWWAAEGAAGADAFGAAGEGLAGARAAAAPAPARARQTLSLADVRASAPPTAEGKPAFSSAAATVASINPDQTLYYPANPANNRKVVETGDGQWYCEFSSTTLPTMVRRYILQAKVVDQSAECFVQIFNDQAQILLGMSADDLAELKEREPARFLAVLKSATWKDWSLRIKASTQEYNGEQRQRYALADLKPLDYVSESARLLALIKEARPQSAAA</sequence>
<dbReference type="InterPro" id="IPR047192">
    <property type="entry name" value="Euk_RPA1_DBD_C"/>
</dbReference>
<comment type="subunit">
    <text evidence="10">Heterotrimer of RPA1, RPA2 and RPA3 (canonical replication protein A complex).</text>
</comment>
<feature type="region of interest" description="Disordered" evidence="11">
    <location>
        <begin position="110"/>
        <end position="160"/>
    </location>
</feature>
<dbReference type="NCBIfam" id="TIGR00617">
    <property type="entry name" value="rpa1"/>
    <property type="match status" value="1"/>
</dbReference>
<evidence type="ECO:0000256" key="10">
    <source>
        <dbReference type="RuleBase" id="RU364130"/>
    </source>
</evidence>
<comment type="caution">
    <text evidence="15">The sequence shown here is derived from an EMBL/GenBank/DDBJ whole genome shotgun (WGS) entry which is preliminary data.</text>
</comment>
<dbReference type="FunFam" id="2.40.50.140:FF:000041">
    <property type="entry name" value="Replication protein A subunit"/>
    <property type="match status" value="1"/>
</dbReference>
<evidence type="ECO:0000256" key="7">
    <source>
        <dbReference type="ARBA" id="ARBA00023125"/>
    </source>
</evidence>
<dbReference type="EMBL" id="JASFZW010000009">
    <property type="protein sequence ID" value="KAK2076686.1"/>
    <property type="molecule type" value="Genomic_DNA"/>
</dbReference>
<dbReference type="GO" id="GO:0005634">
    <property type="term" value="C:nucleus"/>
    <property type="evidence" value="ECO:0007669"/>
    <property type="project" value="UniProtKB-SubCell"/>
</dbReference>
<evidence type="ECO:0000256" key="3">
    <source>
        <dbReference type="ARBA" id="ARBA00022705"/>
    </source>
</evidence>
<keyword evidence="7 10" id="KW-0238">DNA-binding</keyword>
<dbReference type="InterPro" id="IPR012340">
    <property type="entry name" value="NA-bd_OB-fold"/>
</dbReference>
<dbReference type="Pfam" id="PF08646">
    <property type="entry name" value="Rep_fac-A_C"/>
    <property type="match status" value="1"/>
</dbReference>
<evidence type="ECO:0000259" key="13">
    <source>
        <dbReference type="Pfam" id="PF08646"/>
    </source>
</evidence>
<dbReference type="FunFam" id="2.40.50.140:FF:000090">
    <property type="entry name" value="Replication protein A subunit"/>
    <property type="match status" value="1"/>
</dbReference>
<reference evidence="15" key="1">
    <citation type="submission" date="2021-01" db="EMBL/GenBank/DDBJ databases">
        <authorList>
            <person name="Eckstrom K.M.E."/>
        </authorList>
    </citation>
    <scope>NUCLEOTIDE SEQUENCE</scope>
    <source>
        <strain evidence="15">UVCC 0001</strain>
    </source>
</reference>
<dbReference type="CDD" id="cd04474">
    <property type="entry name" value="RPA1_DBD_A"/>
    <property type="match status" value="1"/>
</dbReference>
<keyword evidence="4 10" id="KW-0479">Metal-binding</keyword>
<evidence type="ECO:0000256" key="11">
    <source>
        <dbReference type="SAM" id="MobiDB-lite"/>
    </source>
</evidence>
<evidence type="ECO:0000313" key="15">
    <source>
        <dbReference type="EMBL" id="KAK2076686.1"/>
    </source>
</evidence>
<dbReference type="InterPro" id="IPR004591">
    <property type="entry name" value="Rfa1"/>
</dbReference>
<feature type="domain" description="Replication protein A OB" evidence="14">
    <location>
        <begin position="293"/>
        <end position="388"/>
    </location>
</feature>
<evidence type="ECO:0000313" key="16">
    <source>
        <dbReference type="Proteomes" id="UP001255856"/>
    </source>
</evidence>
<evidence type="ECO:0000256" key="6">
    <source>
        <dbReference type="ARBA" id="ARBA00022833"/>
    </source>
</evidence>
<dbReference type="Pfam" id="PF02721">
    <property type="entry name" value="DUF223"/>
    <property type="match status" value="1"/>
</dbReference>
<accession>A0AAD9IEA4</accession>
<dbReference type="GO" id="GO:0006281">
    <property type="term" value="P:DNA repair"/>
    <property type="evidence" value="ECO:0007669"/>
    <property type="project" value="InterPro"/>
</dbReference>
<feature type="domain" description="Replication factor A C-terminal" evidence="13">
    <location>
        <begin position="461"/>
        <end position="604"/>
    </location>
</feature>
<evidence type="ECO:0000259" key="12">
    <source>
        <dbReference type="Pfam" id="PF02721"/>
    </source>
</evidence>
<organism evidence="15 16">
    <name type="scientific">Prototheca wickerhamii</name>
    <dbReference type="NCBI Taxonomy" id="3111"/>
    <lineage>
        <taxon>Eukaryota</taxon>
        <taxon>Viridiplantae</taxon>
        <taxon>Chlorophyta</taxon>
        <taxon>core chlorophytes</taxon>
        <taxon>Trebouxiophyceae</taxon>
        <taxon>Chlorellales</taxon>
        <taxon>Chlorellaceae</taxon>
        <taxon>Prototheca</taxon>
    </lineage>
</organism>
<dbReference type="GO" id="GO:0008270">
    <property type="term" value="F:zinc ion binding"/>
    <property type="evidence" value="ECO:0007669"/>
    <property type="project" value="UniProtKB-KW"/>
</dbReference>
<gene>
    <name evidence="15" type="ORF">QBZ16_005446</name>
</gene>
<dbReference type="GO" id="GO:0006310">
    <property type="term" value="P:DNA recombination"/>
    <property type="evidence" value="ECO:0007669"/>
    <property type="project" value="UniProtKB-KW"/>
</dbReference>
<dbReference type="SUPFAM" id="SSF50249">
    <property type="entry name" value="Nucleic acid-binding proteins"/>
    <property type="match status" value="3"/>
</dbReference>
<dbReference type="Gene3D" id="2.40.50.140">
    <property type="entry name" value="Nucleic acid-binding proteins"/>
    <property type="match status" value="3"/>
</dbReference>
<keyword evidence="8" id="KW-0233">DNA recombination</keyword>
<evidence type="ECO:0000259" key="14">
    <source>
        <dbReference type="Pfam" id="PF16900"/>
    </source>
</evidence>
<dbReference type="PANTHER" id="PTHR47165">
    <property type="entry name" value="OS03G0429900 PROTEIN"/>
    <property type="match status" value="1"/>
</dbReference>
<keyword evidence="3 10" id="KW-0235">DNA replication</keyword>
<name>A0AAD9IEA4_PROWI</name>
<dbReference type="Pfam" id="PF16900">
    <property type="entry name" value="REPA_OB_2"/>
    <property type="match status" value="1"/>
</dbReference>
<protein>
    <recommendedName>
        <fullName evidence="10">Replication protein A subunit</fullName>
    </recommendedName>
</protein>
<feature type="domain" description="Replication protein A 70 kDa DNA-binding subunit B/D first OB fold" evidence="12">
    <location>
        <begin position="162"/>
        <end position="256"/>
    </location>
</feature>
<evidence type="ECO:0000256" key="8">
    <source>
        <dbReference type="ARBA" id="ARBA00023172"/>
    </source>
</evidence>
<keyword evidence="16" id="KW-1185">Reference proteome</keyword>
<dbReference type="GO" id="GO:0006260">
    <property type="term" value="P:DNA replication"/>
    <property type="evidence" value="ECO:0007669"/>
    <property type="project" value="UniProtKB-KW"/>
</dbReference>
<dbReference type="PANTHER" id="PTHR47165:SF4">
    <property type="entry name" value="OS03G0429900 PROTEIN"/>
    <property type="match status" value="1"/>
</dbReference>
<proteinExistence type="inferred from homology"/>